<organism evidence="3">
    <name type="scientific">Scapholeberis mucronata</name>
    <dbReference type="NCBI Taxonomy" id="202097"/>
    <lineage>
        <taxon>Eukaryota</taxon>
        <taxon>Metazoa</taxon>
        <taxon>Ecdysozoa</taxon>
        <taxon>Arthropoda</taxon>
        <taxon>Crustacea</taxon>
        <taxon>Branchiopoda</taxon>
        <taxon>Diplostraca</taxon>
        <taxon>Cladocera</taxon>
        <taxon>Anomopoda</taxon>
        <taxon>Daphniidae</taxon>
        <taxon>Scapholeberis</taxon>
    </lineage>
</organism>
<comment type="similarity">
    <text evidence="1">Belongs to the peptidase M28 family. M28B subfamily.</text>
</comment>
<evidence type="ECO:0000256" key="1">
    <source>
        <dbReference type="ARBA" id="ARBA00005634"/>
    </source>
</evidence>
<dbReference type="SUPFAM" id="SSF53187">
    <property type="entry name" value="Zn-dependent exopeptidases"/>
    <property type="match status" value="1"/>
</dbReference>
<dbReference type="Pfam" id="PF04969">
    <property type="entry name" value="CS"/>
    <property type="match status" value="1"/>
</dbReference>
<feature type="domain" description="CS" evidence="2">
    <location>
        <begin position="291"/>
        <end position="378"/>
    </location>
</feature>
<dbReference type="Pfam" id="PF02225">
    <property type="entry name" value="PA"/>
    <property type="match status" value="1"/>
</dbReference>
<dbReference type="EMBL" id="LR024091">
    <property type="protein sequence ID" value="SVE93710.1"/>
    <property type="molecule type" value="mRNA"/>
</dbReference>
<dbReference type="CDD" id="cd06467">
    <property type="entry name" value="p23_NUDC_like"/>
    <property type="match status" value="1"/>
</dbReference>
<dbReference type="SUPFAM" id="SSF49764">
    <property type="entry name" value="HSP20-like chaperones"/>
    <property type="match status" value="1"/>
</dbReference>
<accession>A0A4Y7NKG1</accession>
<dbReference type="PANTHER" id="PTHR10404:SF77">
    <property type="entry name" value="GLUTAMATE CARBOXYPEPTIDASE 2 HOMOLOG"/>
    <property type="match status" value="1"/>
</dbReference>
<name>A0A4Y7NKG1_9CRUS</name>
<dbReference type="GO" id="GO:0004180">
    <property type="term" value="F:carboxypeptidase activity"/>
    <property type="evidence" value="ECO:0007669"/>
    <property type="project" value="TreeGrafter"/>
</dbReference>
<dbReference type="Gene3D" id="3.40.630.10">
    <property type="entry name" value="Zn peptidases"/>
    <property type="match status" value="1"/>
</dbReference>
<dbReference type="Pfam" id="PF04389">
    <property type="entry name" value="Peptidase_M28"/>
    <property type="match status" value="1"/>
</dbReference>
<dbReference type="InterPro" id="IPR039373">
    <property type="entry name" value="Peptidase_M28B"/>
</dbReference>
<dbReference type="FunFam" id="3.40.630.10:FF:000101">
    <property type="entry name" value="N-acetylated alpha-linked acidic dipeptidase like 1"/>
    <property type="match status" value="1"/>
</dbReference>
<dbReference type="PANTHER" id="PTHR10404">
    <property type="entry name" value="N-ACETYLATED-ALPHA-LINKED ACIDIC DIPEPTIDASE"/>
    <property type="match status" value="1"/>
</dbReference>
<dbReference type="Gene3D" id="1.20.930.40">
    <property type="entry name" value="Transferrin receptor-like, dimerisation domain"/>
    <property type="match status" value="1"/>
</dbReference>
<gene>
    <name evidence="3" type="primary">EOG090X08S2</name>
</gene>
<dbReference type="InterPro" id="IPR046450">
    <property type="entry name" value="PA_dom_sf"/>
</dbReference>
<protein>
    <submittedName>
        <fullName evidence="3">EOG090X08S2</fullName>
    </submittedName>
</protein>
<dbReference type="Gene3D" id="2.60.40.790">
    <property type="match status" value="1"/>
</dbReference>
<dbReference type="InterPro" id="IPR007484">
    <property type="entry name" value="Peptidase_M28"/>
</dbReference>
<evidence type="ECO:0000313" key="3">
    <source>
        <dbReference type="EMBL" id="SVE93710.1"/>
    </source>
</evidence>
<dbReference type="AlphaFoldDB" id="A0A4Y7NKG1"/>
<dbReference type="InterPro" id="IPR007052">
    <property type="entry name" value="CS_dom"/>
</dbReference>
<evidence type="ECO:0000259" key="2">
    <source>
        <dbReference type="PROSITE" id="PS51203"/>
    </source>
</evidence>
<dbReference type="InterPro" id="IPR036757">
    <property type="entry name" value="TFR-like_dimer_dom_sf"/>
</dbReference>
<dbReference type="SUPFAM" id="SSF52025">
    <property type="entry name" value="PA domain"/>
    <property type="match status" value="1"/>
</dbReference>
<dbReference type="InterPro" id="IPR003137">
    <property type="entry name" value="PA_domain"/>
</dbReference>
<dbReference type="FunFam" id="3.50.30.30:FF:000045">
    <property type="entry name" value="Predicted protein"/>
    <property type="match status" value="1"/>
</dbReference>
<dbReference type="CDD" id="cd08022">
    <property type="entry name" value="M28_PSMA_like"/>
    <property type="match status" value="1"/>
</dbReference>
<sequence length="1230" mass="138295">MAKLFELRPKKDLLNPTFEGYKLSLDSLPVYKHDLPNGVEHRKPNNQQLSFQHVKTFGLHNHLIDDPWEDEIAYFISQDFQVFQINIHSLASQNPKFLPVLQIPKNSENLDGWFNSSLSFAGSNLAAVTDGGGTLYILDTNSRSSVSCMPWQIKLSHQLPGLTGPFKIMHSYLNEDPDSPNAGILSILLLKVKAIDEIESQIALSKFGCNDRETPFITCLEWVEYRRIEGAWSFFKLKRLAIPYGLDYASVLSPGKSLCLVAREPFGIIYDSVKSCATPLKTSQYLTSTGTDQISYTWAETPEEVMMWMSFEKHTSKHDLVIEIQQQNLKIVYKNQTYLNGELAHNIVVDSSTWKISDGQLEVILSKVNQSQDWDHLVHGNLRGQKVSDAEAAAEWHHRLIHIASEDMQPGAVGSRPPIFSSEQLEECDDVPLDDTYVFRFDGESNELTHKAILSGYQLLFTTRSVPGLSPAFCLRHDVDGLIWQPMGDEVEQPWGCLNTAVLQALGYIQASKEQRKFTVAPPSMVTFYMSYAALCDAFTHVYIYRQPNGSSTGVELVHRPTGRKVGNIARQQVLNIDTSEECLGALATNTFLLILTHLTSVPHLAGTSQDYEQAMWIRQQFIDFGLDQAMVFPYNVLLSYPDMEKPNQIHLVDQNGNTNYSTSGKQPPLQTDDEISTLIAPNFSAYSKNATVISTGLVYVHYGQHSDYDYLEGQGIDVNNKIVLARYGGLFRGNIVDLAAAKGASGVLLYSDPKEFAQQGRNNTFPNTWWMPGMAVQLGTVYLDNGDPLTPFYPAIESAYRMPEIKAKLPTIPCQPIGYDEAEILLRALGGKEAPETWWGDLDVTYSLGPELKFPNWTIKMEILTANTMATIYNTIGILNGEDEPDRYVLLGNHRDAWTYGAIDPSSGTSSMLEIARVFGKIKTKQNWRPRRTLVFCSWGAEEYGLIGSYEWTQQFAKVLSQRAVAYLNVDSAVQGNYAIWSKSAPLLKNVLLESSKKVPNPNPLEIAAGRLTVYDTWAYRYPDQNHPNLPTVTVLGSGSDHTSFMQILGVPSLDLRYNYEEHTLHETHYLVSNIVDKEFVYNKALTQLWMEVARNLSESVVLPFDIIWYSQYLTESFAAFKLRYESQLLANGATLDYFESAVRYFSFAVKSFQQEVLDNIDINNHIVFAPSASNTYKSTSFAGLADLLEAIGNQTEAEKEEDWAKVKHHLSVIAFLIEGAGRSLFEPF</sequence>
<dbReference type="Pfam" id="PF04253">
    <property type="entry name" value="TFR_dimer"/>
    <property type="match status" value="1"/>
</dbReference>
<dbReference type="Gene3D" id="3.50.30.30">
    <property type="match status" value="1"/>
</dbReference>
<dbReference type="InterPro" id="IPR008978">
    <property type="entry name" value="HSP20-like_chaperone"/>
</dbReference>
<reference evidence="3" key="1">
    <citation type="submission" date="2018-08" db="EMBL/GenBank/DDBJ databases">
        <authorList>
            <person name="Cornetti L."/>
        </authorList>
    </citation>
    <scope>NUCLEOTIDE SEQUENCE</scope>
    <source>
        <strain evidence="3">BE-ASS</strain>
    </source>
</reference>
<dbReference type="InterPro" id="IPR007365">
    <property type="entry name" value="TFR-like_dimer_dom"/>
</dbReference>
<proteinExistence type="evidence at transcript level"/>
<dbReference type="PROSITE" id="PS51203">
    <property type="entry name" value="CS"/>
    <property type="match status" value="1"/>
</dbReference>
<dbReference type="CDD" id="cd02121">
    <property type="entry name" value="PA_GCPII_like"/>
    <property type="match status" value="1"/>
</dbReference>
<dbReference type="SUPFAM" id="SSF47672">
    <property type="entry name" value="Transferrin receptor-like dimerisation domain"/>
    <property type="match status" value="1"/>
</dbReference>